<dbReference type="Pfam" id="PF00027">
    <property type="entry name" value="cNMP_binding"/>
    <property type="match status" value="1"/>
</dbReference>
<proteinExistence type="predicted"/>
<dbReference type="RefSeq" id="WP_072284429.1">
    <property type="nucleotide sequence ID" value="NZ_CP015519.1"/>
</dbReference>
<dbReference type="InterPro" id="IPR018490">
    <property type="entry name" value="cNMP-bd_dom_sf"/>
</dbReference>
<dbReference type="PANTHER" id="PTHR24567:SF74">
    <property type="entry name" value="HTH-TYPE TRANSCRIPTIONAL REGULATOR ARCR"/>
    <property type="match status" value="1"/>
</dbReference>
<evidence type="ECO:0000313" key="2">
    <source>
        <dbReference type="EMBL" id="APG28400.1"/>
    </source>
</evidence>
<dbReference type="EMBL" id="CP015519">
    <property type="protein sequence ID" value="APG28400.1"/>
    <property type="molecule type" value="Genomic_DNA"/>
</dbReference>
<gene>
    <name evidence="2" type="ORF">A7E78_11405</name>
</gene>
<sequence length="154" mass="16788">MKQMGAAEGLLHDKLSFFRGLSADQMALQQAYFSVRQVVAGEELWHEGEAGEYLAFVLSGCMQLKKDTEFGGTPVVVGVFSAGAVIGELSFSRNDVRVVTAAALEDSQVAVLTRPHFEALVKDHPELGVKLLEAVLQATCKRLEKSYERLAAIF</sequence>
<keyword evidence="3" id="KW-1185">Reference proteome</keyword>
<dbReference type="Gene3D" id="2.60.120.10">
    <property type="entry name" value="Jelly Rolls"/>
    <property type="match status" value="1"/>
</dbReference>
<dbReference type="InterPro" id="IPR000595">
    <property type="entry name" value="cNMP-bd_dom"/>
</dbReference>
<protein>
    <recommendedName>
        <fullName evidence="1">Cyclic nucleotide-binding domain-containing protein</fullName>
    </recommendedName>
</protein>
<dbReference type="OrthoDB" id="5401860at2"/>
<dbReference type="AlphaFoldDB" id="A0A1L3GRB8"/>
<dbReference type="PROSITE" id="PS50042">
    <property type="entry name" value="CNMP_BINDING_3"/>
    <property type="match status" value="1"/>
</dbReference>
<organism evidence="2 3">
    <name type="scientific">Syntrophotalea acetylenivorans</name>
    <dbReference type="NCBI Taxonomy" id="1842532"/>
    <lineage>
        <taxon>Bacteria</taxon>
        <taxon>Pseudomonadati</taxon>
        <taxon>Thermodesulfobacteriota</taxon>
        <taxon>Desulfuromonadia</taxon>
        <taxon>Desulfuromonadales</taxon>
        <taxon>Syntrophotaleaceae</taxon>
        <taxon>Syntrophotalea</taxon>
    </lineage>
</organism>
<dbReference type="GO" id="GO:0005829">
    <property type="term" value="C:cytosol"/>
    <property type="evidence" value="ECO:0007669"/>
    <property type="project" value="TreeGrafter"/>
</dbReference>
<dbReference type="InterPro" id="IPR050397">
    <property type="entry name" value="Env_Response_Regulators"/>
</dbReference>
<accession>A0A1L3GRB8</accession>
<dbReference type="PANTHER" id="PTHR24567">
    <property type="entry name" value="CRP FAMILY TRANSCRIPTIONAL REGULATORY PROTEIN"/>
    <property type="match status" value="1"/>
</dbReference>
<evidence type="ECO:0000313" key="3">
    <source>
        <dbReference type="Proteomes" id="UP000182517"/>
    </source>
</evidence>
<reference evidence="2 3" key="1">
    <citation type="journal article" date="2017" name="Genome Announc.">
        <title>Complete Genome Sequences of Two Acetylene-Fermenting Pelobacter acetylenicus Strains.</title>
        <authorList>
            <person name="Sutton J.M."/>
            <person name="Baesman S.M."/>
            <person name="Fierst J.L."/>
            <person name="Poret-Peterson A.T."/>
            <person name="Oremland R.S."/>
            <person name="Dunlap D.S."/>
            <person name="Akob D.M."/>
        </authorList>
    </citation>
    <scope>NUCLEOTIDE SEQUENCE [LARGE SCALE GENOMIC DNA]</scope>
    <source>
        <strain evidence="2 3">SFB93</strain>
    </source>
</reference>
<dbReference type="CDD" id="cd00038">
    <property type="entry name" value="CAP_ED"/>
    <property type="match status" value="1"/>
</dbReference>
<dbReference type="GO" id="GO:0003700">
    <property type="term" value="F:DNA-binding transcription factor activity"/>
    <property type="evidence" value="ECO:0007669"/>
    <property type="project" value="TreeGrafter"/>
</dbReference>
<dbReference type="Proteomes" id="UP000182517">
    <property type="component" value="Chromosome"/>
</dbReference>
<name>A0A1L3GRB8_9BACT</name>
<dbReference type="KEGG" id="pef:A7E78_11405"/>
<evidence type="ECO:0000259" key="1">
    <source>
        <dbReference type="PROSITE" id="PS50042"/>
    </source>
</evidence>
<dbReference type="InterPro" id="IPR014710">
    <property type="entry name" value="RmlC-like_jellyroll"/>
</dbReference>
<dbReference type="SMART" id="SM00100">
    <property type="entry name" value="cNMP"/>
    <property type="match status" value="1"/>
</dbReference>
<dbReference type="SUPFAM" id="SSF51206">
    <property type="entry name" value="cAMP-binding domain-like"/>
    <property type="match status" value="1"/>
</dbReference>
<feature type="domain" description="Cyclic nucleotide-binding" evidence="1">
    <location>
        <begin position="17"/>
        <end position="138"/>
    </location>
</feature>
<dbReference type="STRING" id="1842532.A7E78_11405"/>